<dbReference type="InterPro" id="IPR016181">
    <property type="entry name" value="Acyl_CoA_acyltransferase"/>
</dbReference>
<dbReference type="RefSeq" id="WP_054657552.1">
    <property type="nucleotide sequence ID" value="NZ_AYYQ01000029.1"/>
</dbReference>
<reference evidence="2 3" key="1">
    <citation type="journal article" date="2015" name="Genome Announc.">
        <title>Expanding the biotechnology potential of lactobacilli through comparative genomics of 213 strains and associated genera.</title>
        <authorList>
            <person name="Sun Z."/>
            <person name="Harris H.M."/>
            <person name="McCann A."/>
            <person name="Guo C."/>
            <person name="Argimon S."/>
            <person name="Zhang W."/>
            <person name="Yang X."/>
            <person name="Jeffery I.B."/>
            <person name="Cooney J.C."/>
            <person name="Kagawa T.F."/>
            <person name="Liu W."/>
            <person name="Song Y."/>
            <person name="Salvetti E."/>
            <person name="Wrobel A."/>
            <person name="Rasinkangas P."/>
            <person name="Parkhill J."/>
            <person name="Rea M.C."/>
            <person name="O'Sullivan O."/>
            <person name="Ritari J."/>
            <person name="Douillard F.P."/>
            <person name="Paul Ross R."/>
            <person name="Yang R."/>
            <person name="Briner A.E."/>
            <person name="Felis G.E."/>
            <person name="de Vos W.M."/>
            <person name="Barrangou R."/>
            <person name="Klaenhammer T.R."/>
            <person name="Caufield P.W."/>
            <person name="Cui Y."/>
            <person name="Zhang H."/>
            <person name="O'Toole P.W."/>
        </authorList>
    </citation>
    <scope>NUCLEOTIDE SEQUENCE [LARGE SCALE GENOMIC DNA]</scope>
    <source>
        <strain evidence="2 3">DSM 23829</strain>
    </source>
</reference>
<keyword evidence="3" id="KW-1185">Reference proteome</keyword>
<evidence type="ECO:0000313" key="3">
    <source>
        <dbReference type="Proteomes" id="UP000052012"/>
    </source>
</evidence>
<sequence length="165" mass="18729">MRISKLNLGKITIDRLSFADLDAYFELMHNDYIAKYCGFVPIDSRVNAKMLLDSDIENNTVAIRDSDSNKLIGLINLFENVGDNNEPLSTELDLGYLIQGDYSHKGYMTLALSKVIELLKFENKVKKLFGTFKKDNVGSMNVLKKNGFIKFSSDSETETWVLNLK</sequence>
<protein>
    <recommendedName>
        <fullName evidence="1">N-acetyltransferase domain-containing protein</fullName>
    </recommendedName>
</protein>
<proteinExistence type="predicted"/>
<dbReference type="PANTHER" id="PTHR43792:SF1">
    <property type="entry name" value="N-ACETYLTRANSFERASE DOMAIN-CONTAINING PROTEIN"/>
    <property type="match status" value="1"/>
</dbReference>
<dbReference type="STRING" id="1423781.FD06_GL001276"/>
<dbReference type="AlphaFoldDB" id="A0A0R2ANJ6"/>
<dbReference type="EMBL" id="AYYQ01000029">
    <property type="protein sequence ID" value="KRM68255.1"/>
    <property type="molecule type" value="Genomic_DNA"/>
</dbReference>
<dbReference type="Gene3D" id="3.40.630.30">
    <property type="match status" value="1"/>
</dbReference>
<dbReference type="SUPFAM" id="SSF55729">
    <property type="entry name" value="Acyl-CoA N-acyltransferases (Nat)"/>
    <property type="match status" value="1"/>
</dbReference>
<evidence type="ECO:0000313" key="2">
    <source>
        <dbReference type="EMBL" id="KRM68255.1"/>
    </source>
</evidence>
<dbReference type="InterPro" id="IPR051531">
    <property type="entry name" value="N-acetyltransferase"/>
</dbReference>
<dbReference type="InterPro" id="IPR000182">
    <property type="entry name" value="GNAT_dom"/>
</dbReference>
<gene>
    <name evidence="2" type="ORF">FD06_GL001276</name>
</gene>
<dbReference type="PANTHER" id="PTHR43792">
    <property type="entry name" value="GNAT FAMILY, PUTATIVE (AFU_ORTHOLOGUE AFUA_3G00765)-RELATED-RELATED"/>
    <property type="match status" value="1"/>
</dbReference>
<dbReference type="PATRIC" id="fig|1423781.4.peg.1322"/>
<comment type="caution">
    <text evidence="2">The sequence shown here is derived from an EMBL/GenBank/DDBJ whole genome shotgun (WGS) entry which is preliminary data.</text>
</comment>
<feature type="domain" description="N-acetyltransferase" evidence="1">
    <location>
        <begin position="11"/>
        <end position="148"/>
    </location>
</feature>
<evidence type="ECO:0000259" key="1">
    <source>
        <dbReference type="Pfam" id="PF13302"/>
    </source>
</evidence>
<dbReference type="GO" id="GO:0016747">
    <property type="term" value="F:acyltransferase activity, transferring groups other than amino-acyl groups"/>
    <property type="evidence" value="ECO:0007669"/>
    <property type="project" value="InterPro"/>
</dbReference>
<dbReference type="OrthoDB" id="9798081at2"/>
<dbReference type="Proteomes" id="UP000052012">
    <property type="component" value="Unassembled WGS sequence"/>
</dbReference>
<accession>A0A0R2ANJ6</accession>
<name>A0A0R2ANJ6_9LACO</name>
<dbReference type="Pfam" id="PF13302">
    <property type="entry name" value="Acetyltransf_3"/>
    <property type="match status" value="1"/>
</dbReference>
<organism evidence="2 3">
    <name type="scientific">Apilactobacillus ozensis DSM 23829 = JCM 17196</name>
    <dbReference type="NCBI Taxonomy" id="1423781"/>
    <lineage>
        <taxon>Bacteria</taxon>
        <taxon>Bacillati</taxon>
        <taxon>Bacillota</taxon>
        <taxon>Bacilli</taxon>
        <taxon>Lactobacillales</taxon>
        <taxon>Lactobacillaceae</taxon>
        <taxon>Apilactobacillus</taxon>
    </lineage>
</organism>